<proteinExistence type="predicted"/>
<reference evidence="2" key="2">
    <citation type="submission" date="2023-05" db="EMBL/GenBank/DDBJ databases">
        <authorList>
            <consortium name="Lawrence Berkeley National Laboratory"/>
            <person name="Steindorff A."/>
            <person name="Hensen N."/>
            <person name="Bonometti L."/>
            <person name="Westerberg I."/>
            <person name="Brannstrom I.O."/>
            <person name="Guillou S."/>
            <person name="Cros-Aarteil S."/>
            <person name="Calhoun S."/>
            <person name="Haridas S."/>
            <person name="Kuo A."/>
            <person name="Mondo S."/>
            <person name="Pangilinan J."/>
            <person name="Riley R."/>
            <person name="Labutti K."/>
            <person name="Andreopoulos B."/>
            <person name="Lipzen A."/>
            <person name="Chen C."/>
            <person name="Yanf M."/>
            <person name="Daum C."/>
            <person name="Ng V."/>
            <person name="Clum A."/>
            <person name="Ohm R."/>
            <person name="Martin F."/>
            <person name="Silar P."/>
            <person name="Natvig D."/>
            <person name="Lalanne C."/>
            <person name="Gautier V."/>
            <person name="Ament-Velasquez S.L."/>
            <person name="Kruys A."/>
            <person name="Hutchinson M.I."/>
            <person name="Powell A.J."/>
            <person name="Barry K."/>
            <person name="Miller A.N."/>
            <person name="Grigoriev I.V."/>
            <person name="Debuchy R."/>
            <person name="Gladieux P."/>
            <person name="Thoren M.H."/>
            <person name="Johannesson H."/>
        </authorList>
    </citation>
    <scope>NUCLEOTIDE SEQUENCE</scope>
    <source>
        <strain evidence="2">PSN293</strain>
    </source>
</reference>
<sequence>TPTEAGTAATLTPSSFIDNYPTAVAEQLGSPANRFFIIMDKQSAEDDTVVLAHTTKDGQVETVRATFSPAQIVTTALDVGSQGFEGVQAIVADSADGVYRQGPERDEAETQRERGGPAPRKVLGAE</sequence>
<evidence type="ECO:0000313" key="3">
    <source>
        <dbReference type="Proteomes" id="UP001301769"/>
    </source>
</evidence>
<keyword evidence="3" id="KW-1185">Reference proteome</keyword>
<accession>A0AAN6XW44</accession>
<dbReference type="Proteomes" id="UP001301769">
    <property type="component" value="Unassembled WGS sequence"/>
</dbReference>
<feature type="compositionally biased region" description="Basic and acidic residues" evidence="1">
    <location>
        <begin position="102"/>
        <end position="115"/>
    </location>
</feature>
<dbReference type="AlphaFoldDB" id="A0AAN6XW44"/>
<evidence type="ECO:0000256" key="1">
    <source>
        <dbReference type="SAM" id="MobiDB-lite"/>
    </source>
</evidence>
<protein>
    <submittedName>
        <fullName evidence="2">Uncharacterized protein</fullName>
    </submittedName>
</protein>
<dbReference type="EMBL" id="MU858262">
    <property type="protein sequence ID" value="KAK4208023.1"/>
    <property type="molecule type" value="Genomic_DNA"/>
</dbReference>
<evidence type="ECO:0000313" key="2">
    <source>
        <dbReference type="EMBL" id="KAK4208023.1"/>
    </source>
</evidence>
<comment type="caution">
    <text evidence="2">The sequence shown here is derived from an EMBL/GenBank/DDBJ whole genome shotgun (WGS) entry which is preliminary data.</text>
</comment>
<gene>
    <name evidence="2" type="ORF">QBC37DRAFT_297504</name>
</gene>
<feature type="non-terminal residue" evidence="2">
    <location>
        <position position="1"/>
    </location>
</feature>
<organism evidence="2 3">
    <name type="scientific">Rhypophila decipiens</name>
    <dbReference type="NCBI Taxonomy" id="261697"/>
    <lineage>
        <taxon>Eukaryota</taxon>
        <taxon>Fungi</taxon>
        <taxon>Dikarya</taxon>
        <taxon>Ascomycota</taxon>
        <taxon>Pezizomycotina</taxon>
        <taxon>Sordariomycetes</taxon>
        <taxon>Sordariomycetidae</taxon>
        <taxon>Sordariales</taxon>
        <taxon>Naviculisporaceae</taxon>
        <taxon>Rhypophila</taxon>
    </lineage>
</organism>
<name>A0AAN6XW44_9PEZI</name>
<reference evidence="2" key="1">
    <citation type="journal article" date="2023" name="Mol. Phylogenet. Evol.">
        <title>Genome-scale phylogeny and comparative genomics of the fungal order Sordariales.</title>
        <authorList>
            <person name="Hensen N."/>
            <person name="Bonometti L."/>
            <person name="Westerberg I."/>
            <person name="Brannstrom I.O."/>
            <person name="Guillou S."/>
            <person name="Cros-Aarteil S."/>
            <person name="Calhoun S."/>
            <person name="Haridas S."/>
            <person name="Kuo A."/>
            <person name="Mondo S."/>
            <person name="Pangilinan J."/>
            <person name="Riley R."/>
            <person name="LaButti K."/>
            <person name="Andreopoulos B."/>
            <person name="Lipzen A."/>
            <person name="Chen C."/>
            <person name="Yan M."/>
            <person name="Daum C."/>
            <person name="Ng V."/>
            <person name="Clum A."/>
            <person name="Steindorff A."/>
            <person name="Ohm R.A."/>
            <person name="Martin F."/>
            <person name="Silar P."/>
            <person name="Natvig D.O."/>
            <person name="Lalanne C."/>
            <person name="Gautier V."/>
            <person name="Ament-Velasquez S.L."/>
            <person name="Kruys A."/>
            <person name="Hutchinson M.I."/>
            <person name="Powell A.J."/>
            <person name="Barry K."/>
            <person name="Miller A.N."/>
            <person name="Grigoriev I.V."/>
            <person name="Debuchy R."/>
            <person name="Gladieux P."/>
            <person name="Hiltunen Thoren M."/>
            <person name="Johannesson H."/>
        </authorList>
    </citation>
    <scope>NUCLEOTIDE SEQUENCE</scope>
    <source>
        <strain evidence="2">PSN293</strain>
    </source>
</reference>
<feature type="region of interest" description="Disordered" evidence="1">
    <location>
        <begin position="94"/>
        <end position="126"/>
    </location>
</feature>